<feature type="transmembrane region" description="Helical" evidence="2">
    <location>
        <begin position="76"/>
        <end position="98"/>
    </location>
</feature>
<reference evidence="4" key="1">
    <citation type="submission" date="2023-06" db="EMBL/GenBank/DDBJ databases">
        <title>Genomic analysis of the entomopathogenic nematode Steinernema hermaphroditum.</title>
        <authorList>
            <person name="Schwarz E.M."/>
            <person name="Heppert J.K."/>
            <person name="Baniya A."/>
            <person name="Schwartz H.T."/>
            <person name="Tan C.-H."/>
            <person name="Antoshechkin I."/>
            <person name="Sternberg P.W."/>
            <person name="Goodrich-Blair H."/>
            <person name="Dillman A.R."/>
        </authorList>
    </citation>
    <scope>NUCLEOTIDE SEQUENCE</scope>
    <source>
        <strain evidence="4">PS9179</strain>
        <tissue evidence="4">Whole animal</tissue>
    </source>
</reference>
<evidence type="ECO:0000313" key="5">
    <source>
        <dbReference type="Proteomes" id="UP001175271"/>
    </source>
</evidence>
<feature type="transmembrane region" description="Helical" evidence="2">
    <location>
        <begin position="119"/>
        <end position="142"/>
    </location>
</feature>
<keyword evidence="3" id="KW-0732">Signal</keyword>
<accession>A0AA39HMD8</accession>
<name>A0AA39HMD8_9BILA</name>
<feature type="compositionally biased region" description="Polar residues" evidence="1">
    <location>
        <begin position="275"/>
        <end position="288"/>
    </location>
</feature>
<sequence>MKVVFIALLLVAAVWLQPGECTSPLRGRDGRYLYPRNANYAPTIHPKPIDFCKLNPYACGYPSFKSYCEWQANGEMWNVAIMVFVGYLWIAISIFTLFPRAFSAELFQLSEETDFSIIMVIQLFVVLIIYTFMVVLYIVALIHMRKRIAIVSGTSLPSKIHRKVLKSVLIYCTAPNAFCALALSYHVCETVAEVRGFRRPSYWPNKKAFEQWSQLDSVCVPLFVWSHGLANLRVMVNVLTALVAFHDYRTALVNAIRYTMMRAGITCIRKPEISDGTSPSRHSASGRSIQVRHK</sequence>
<evidence type="ECO:0008006" key="6">
    <source>
        <dbReference type="Google" id="ProtNLM"/>
    </source>
</evidence>
<dbReference type="AlphaFoldDB" id="A0AA39HMD8"/>
<proteinExistence type="predicted"/>
<feature type="region of interest" description="Disordered" evidence="1">
    <location>
        <begin position="274"/>
        <end position="294"/>
    </location>
</feature>
<keyword evidence="5" id="KW-1185">Reference proteome</keyword>
<protein>
    <recommendedName>
        <fullName evidence="6">G-protein coupled receptors family 1 profile domain-containing protein</fullName>
    </recommendedName>
</protein>
<feature type="signal peptide" evidence="3">
    <location>
        <begin position="1"/>
        <end position="21"/>
    </location>
</feature>
<evidence type="ECO:0000313" key="4">
    <source>
        <dbReference type="EMBL" id="KAK0408546.1"/>
    </source>
</evidence>
<evidence type="ECO:0000256" key="2">
    <source>
        <dbReference type="SAM" id="Phobius"/>
    </source>
</evidence>
<evidence type="ECO:0000256" key="1">
    <source>
        <dbReference type="SAM" id="MobiDB-lite"/>
    </source>
</evidence>
<keyword evidence="2" id="KW-1133">Transmembrane helix</keyword>
<feature type="chain" id="PRO_5041372818" description="G-protein coupled receptors family 1 profile domain-containing protein" evidence="3">
    <location>
        <begin position="22"/>
        <end position="294"/>
    </location>
</feature>
<comment type="caution">
    <text evidence="4">The sequence shown here is derived from an EMBL/GenBank/DDBJ whole genome shotgun (WGS) entry which is preliminary data.</text>
</comment>
<dbReference type="EMBL" id="JAUCMV010000003">
    <property type="protein sequence ID" value="KAK0408546.1"/>
    <property type="molecule type" value="Genomic_DNA"/>
</dbReference>
<keyword evidence="2" id="KW-0812">Transmembrane</keyword>
<keyword evidence="2" id="KW-0472">Membrane</keyword>
<gene>
    <name evidence="4" type="ORF">QR680_004017</name>
</gene>
<evidence type="ECO:0000256" key="3">
    <source>
        <dbReference type="SAM" id="SignalP"/>
    </source>
</evidence>
<dbReference type="Proteomes" id="UP001175271">
    <property type="component" value="Unassembled WGS sequence"/>
</dbReference>
<organism evidence="4 5">
    <name type="scientific">Steinernema hermaphroditum</name>
    <dbReference type="NCBI Taxonomy" id="289476"/>
    <lineage>
        <taxon>Eukaryota</taxon>
        <taxon>Metazoa</taxon>
        <taxon>Ecdysozoa</taxon>
        <taxon>Nematoda</taxon>
        <taxon>Chromadorea</taxon>
        <taxon>Rhabditida</taxon>
        <taxon>Tylenchina</taxon>
        <taxon>Panagrolaimomorpha</taxon>
        <taxon>Strongyloidoidea</taxon>
        <taxon>Steinernematidae</taxon>
        <taxon>Steinernema</taxon>
    </lineage>
</organism>